<sequence>MAEVHICSAQDFQEYQFIKDYSRLWSVFISSANVLLSIFAVFGNSLILFALYRCRSIHPSTKALFYSLALSDFGVGLLAQPLQVASGLAVLRTNLYLFCSIQPFYAAAAYFFCAVSFVTISAISIDRYLALHLRMRYRVIVTARRLRLTLAVLWICSIVWAVSRMWSMRVNKLSAIIFGFLSIVVTCSCYFRIYWSLKLLNTKIASQQARARRKNRKALNILQFKRSVNSMMCVFGFLIICYIPYFCSLLAFAAQGYNSSIVLATNLSSVVIFLNSSLNPFVYCWRINEIRWRVISIVRKLCPLCTKSNSQIQISRY</sequence>
<dbReference type="PANTHER" id="PTHR24249:SF372">
    <property type="entry name" value="G-PROTEIN COUPLED RECEPTORS FAMILY 1 PROFILE DOMAIN-CONTAINING PROTEIN"/>
    <property type="match status" value="1"/>
</dbReference>
<evidence type="ECO:0000256" key="5">
    <source>
        <dbReference type="ARBA" id="ARBA00023040"/>
    </source>
</evidence>
<dbReference type="InterPro" id="IPR017452">
    <property type="entry name" value="GPCR_Rhodpsn_7TM"/>
</dbReference>
<evidence type="ECO:0000313" key="13">
    <source>
        <dbReference type="Proteomes" id="UP001159405"/>
    </source>
</evidence>
<accession>A0ABN8MYJ1</accession>
<dbReference type="PRINTS" id="PR00237">
    <property type="entry name" value="GPCRRHODOPSN"/>
</dbReference>
<evidence type="ECO:0000256" key="9">
    <source>
        <dbReference type="RuleBase" id="RU000688"/>
    </source>
</evidence>
<evidence type="ECO:0000256" key="4">
    <source>
        <dbReference type="ARBA" id="ARBA00022989"/>
    </source>
</evidence>
<keyword evidence="7 9" id="KW-0675">Receptor</keyword>
<dbReference type="Proteomes" id="UP001159405">
    <property type="component" value="Unassembled WGS sequence"/>
</dbReference>
<name>A0ABN8MYJ1_9CNID</name>
<evidence type="ECO:0000256" key="1">
    <source>
        <dbReference type="ARBA" id="ARBA00004651"/>
    </source>
</evidence>
<dbReference type="Pfam" id="PF00001">
    <property type="entry name" value="7tm_1"/>
    <property type="match status" value="1"/>
</dbReference>
<comment type="subcellular location">
    <subcellularLocation>
        <location evidence="1">Cell membrane</location>
        <topology evidence="1">Multi-pass membrane protein</topology>
    </subcellularLocation>
</comment>
<feature type="transmembrane region" description="Helical" evidence="10">
    <location>
        <begin position="104"/>
        <end position="125"/>
    </location>
</feature>
<evidence type="ECO:0000256" key="7">
    <source>
        <dbReference type="ARBA" id="ARBA00023170"/>
    </source>
</evidence>
<dbReference type="PROSITE" id="PS50262">
    <property type="entry name" value="G_PROTEIN_RECEP_F1_2"/>
    <property type="match status" value="1"/>
</dbReference>
<evidence type="ECO:0000256" key="2">
    <source>
        <dbReference type="ARBA" id="ARBA00022475"/>
    </source>
</evidence>
<dbReference type="PANTHER" id="PTHR24249">
    <property type="entry name" value="HISTAMINE RECEPTOR-RELATED G-PROTEIN COUPLED RECEPTOR"/>
    <property type="match status" value="1"/>
</dbReference>
<proteinExistence type="inferred from homology"/>
<keyword evidence="2" id="KW-1003">Cell membrane</keyword>
<keyword evidence="5 9" id="KW-0297">G-protein coupled receptor</keyword>
<keyword evidence="8 9" id="KW-0807">Transducer</keyword>
<evidence type="ECO:0000259" key="11">
    <source>
        <dbReference type="PROSITE" id="PS50262"/>
    </source>
</evidence>
<dbReference type="SUPFAM" id="SSF81321">
    <property type="entry name" value="Family A G protein-coupled receptor-like"/>
    <property type="match status" value="1"/>
</dbReference>
<dbReference type="CDD" id="cd00637">
    <property type="entry name" value="7tm_classA_rhodopsin-like"/>
    <property type="match status" value="1"/>
</dbReference>
<keyword evidence="4 10" id="KW-1133">Transmembrane helix</keyword>
<reference evidence="12 13" key="1">
    <citation type="submission" date="2022-05" db="EMBL/GenBank/DDBJ databases">
        <authorList>
            <consortium name="Genoscope - CEA"/>
            <person name="William W."/>
        </authorList>
    </citation>
    <scope>NUCLEOTIDE SEQUENCE [LARGE SCALE GENOMIC DNA]</scope>
</reference>
<evidence type="ECO:0000313" key="12">
    <source>
        <dbReference type="EMBL" id="CAH3037221.1"/>
    </source>
</evidence>
<evidence type="ECO:0000256" key="3">
    <source>
        <dbReference type="ARBA" id="ARBA00022692"/>
    </source>
</evidence>
<evidence type="ECO:0000256" key="10">
    <source>
        <dbReference type="SAM" id="Phobius"/>
    </source>
</evidence>
<evidence type="ECO:0000256" key="6">
    <source>
        <dbReference type="ARBA" id="ARBA00023136"/>
    </source>
</evidence>
<gene>
    <name evidence="12" type="ORF">PLOB_00035444</name>
</gene>
<feature type="transmembrane region" description="Helical" evidence="10">
    <location>
        <begin position="232"/>
        <end position="254"/>
    </location>
</feature>
<dbReference type="PROSITE" id="PS00237">
    <property type="entry name" value="G_PROTEIN_RECEP_F1_1"/>
    <property type="match status" value="1"/>
</dbReference>
<comment type="caution">
    <text evidence="12">The sequence shown here is derived from an EMBL/GenBank/DDBJ whole genome shotgun (WGS) entry which is preliminary data.</text>
</comment>
<feature type="transmembrane region" description="Helical" evidence="10">
    <location>
        <begin position="146"/>
        <end position="163"/>
    </location>
</feature>
<dbReference type="Gene3D" id="1.20.1070.10">
    <property type="entry name" value="Rhodopsin 7-helix transmembrane proteins"/>
    <property type="match status" value="1"/>
</dbReference>
<keyword evidence="13" id="KW-1185">Reference proteome</keyword>
<dbReference type="EMBL" id="CALNXK010000005">
    <property type="protein sequence ID" value="CAH3037221.1"/>
    <property type="molecule type" value="Genomic_DNA"/>
</dbReference>
<dbReference type="InterPro" id="IPR050569">
    <property type="entry name" value="TAAR"/>
</dbReference>
<dbReference type="InterPro" id="IPR000276">
    <property type="entry name" value="GPCR_Rhodpsn"/>
</dbReference>
<feature type="transmembrane region" description="Helical" evidence="10">
    <location>
        <begin position="63"/>
        <end position="84"/>
    </location>
</feature>
<comment type="similarity">
    <text evidence="9">Belongs to the G-protein coupled receptor 1 family.</text>
</comment>
<feature type="transmembrane region" description="Helical" evidence="10">
    <location>
        <begin position="24"/>
        <end position="51"/>
    </location>
</feature>
<feature type="domain" description="G-protein coupled receptors family 1 profile" evidence="11">
    <location>
        <begin position="43"/>
        <end position="283"/>
    </location>
</feature>
<keyword evidence="6 10" id="KW-0472">Membrane</keyword>
<evidence type="ECO:0000256" key="8">
    <source>
        <dbReference type="ARBA" id="ARBA00023224"/>
    </source>
</evidence>
<protein>
    <recommendedName>
        <fullName evidence="11">G-protein coupled receptors family 1 profile domain-containing protein</fullName>
    </recommendedName>
</protein>
<feature type="transmembrane region" description="Helical" evidence="10">
    <location>
        <begin position="175"/>
        <end position="195"/>
    </location>
</feature>
<feature type="transmembrane region" description="Helical" evidence="10">
    <location>
        <begin position="260"/>
        <end position="283"/>
    </location>
</feature>
<organism evidence="12 13">
    <name type="scientific">Porites lobata</name>
    <dbReference type="NCBI Taxonomy" id="104759"/>
    <lineage>
        <taxon>Eukaryota</taxon>
        <taxon>Metazoa</taxon>
        <taxon>Cnidaria</taxon>
        <taxon>Anthozoa</taxon>
        <taxon>Hexacorallia</taxon>
        <taxon>Scleractinia</taxon>
        <taxon>Fungiina</taxon>
        <taxon>Poritidae</taxon>
        <taxon>Porites</taxon>
    </lineage>
</organism>
<keyword evidence="3 9" id="KW-0812">Transmembrane</keyword>